<sequence>MEQYTWLEFCVKPSLIKEYMKAQDLPNQRALFQTYLDHLQSVCLEDSKFQGKKFKKLLQVVYQINEIYTPILSDFSKKNLQFELVQHYFKGAQQTEYYKLLFSAYTLEYLTEYILHKEITPERLNSMINLQDLESILSNSTEPIAILNIQRLIEFYMLQEEHNIENLFYIHDKLQKTLTEFPVGYSSEKIEDYKYIILQSKDELSPVTDSDESQEQQIVQRQTKTATRSFIEKEILDGPSSTRIIVIYLQNGISTNNRELLLQLQRIVNGADPLVDKLITIFMKNSQIVEIDQLIRQLEIAAISEINIISILAQLICKFANGNKDVTKVLINLINKFYKTLQDQTRTIQDQVKSIQEFVDIIQKSPISMPFKIDQYNQNVQLALSLILSHSDIKLLLEPIQELFTNCLDNLTFFIENCLSKFILEQIQALILKSITEYNPLDFNNYYSLMPILNQDFPSFEIKLPHDVKVKLLIKSFKREKIVTIQQFDQSLLEDKLQFKYSKLYKKQSLFHYKNQQYNKSIRQIVKYFEAYLYSPQFEVHQYIAEIRVLECLFQNFKSIGASTHSLIASQFICYTLENAIFENLDISEELAQFFFDGRMIEKICAANRHNQPLLKLMVQRLQDPDCYVFKTNNLLLQTQEKYLSMFINYLSEKMVI</sequence>
<evidence type="ECO:0000313" key="2">
    <source>
        <dbReference type="Proteomes" id="UP000688137"/>
    </source>
</evidence>
<keyword evidence="2" id="KW-1185">Reference proteome</keyword>
<dbReference type="Proteomes" id="UP000688137">
    <property type="component" value="Unassembled WGS sequence"/>
</dbReference>
<name>A0A8S1QK86_PARPR</name>
<organism evidence="1 2">
    <name type="scientific">Paramecium primaurelia</name>
    <dbReference type="NCBI Taxonomy" id="5886"/>
    <lineage>
        <taxon>Eukaryota</taxon>
        <taxon>Sar</taxon>
        <taxon>Alveolata</taxon>
        <taxon>Ciliophora</taxon>
        <taxon>Intramacronucleata</taxon>
        <taxon>Oligohymenophorea</taxon>
        <taxon>Peniculida</taxon>
        <taxon>Parameciidae</taxon>
        <taxon>Paramecium</taxon>
    </lineage>
</organism>
<dbReference type="EMBL" id="CAJJDM010000169">
    <property type="protein sequence ID" value="CAD8115097.1"/>
    <property type="molecule type" value="Genomic_DNA"/>
</dbReference>
<dbReference type="AlphaFoldDB" id="A0A8S1QK86"/>
<gene>
    <name evidence="1" type="ORF">PPRIM_AZ9-3.1.T1620107</name>
</gene>
<dbReference type="OMA" id="ICKFANG"/>
<evidence type="ECO:0000313" key="1">
    <source>
        <dbReference type="EMBL" id="CAD8115097.1"/>
    </source>
</evidence>
<proteinExistence type="predicted"/>
<reference evidence="1" key="1">
    <citation type="submission" date="2021-01" db="EMBL/GenBank/DDBJ databases">
        <authorList>
            <consortium name="Genoscope - CEA"/>
            <person name="William W."/>
        </authorList>
    </citation>
    <scope>NUCLEOTIDE SEQUENCE</scope>
</reference>
<comment type="caution">
    <text evidence="1">The sequence shown here is derived from an EMBL/GenBank/DDBJ whole genome shotgun (WGS) entry which is preliminary data.</text>
</comment>
<accession>A0A8S1QK86</accession>
<protein>
    <submittedName>
        <fullName evidence="1">Uncharacterized protein</fullName>
    </submittedName>
</protein>